<dbReference type="EMBL" id="JAGTJJ010000072">
    <property type="protein sequence ID" value="MDC3988392.1"/>
    <property type="molecule type" value="Genomic_DNA"/>
</dbReference>
<dbReference type="Proteomes" id="UP001151081">
    <property type="component" value="Unassembled WGS sequence"/>
</dbReference>
<keyword evidence="3" id="KW-1185">Reference proteome</keyword>
<proteinExistence type="predicted"/>
<evidence type="ECO:0000313" key="3">
    <source>
        <dbReference type="Proteomes" id="UP001151081"/>
    </source>
</evidence>
<sequence length="57" mass="6158">MHEADEHEARVEPEAGELGPAFGEHEADVERCAASMHEADEHEAGVERRAPSHGVPS</sequence>
<organism evidence="2 3">
    <name type="scientific">Polyangium jinanense</name>
    <dbReference type="NCBI Taxonomy" id="2829994"/>
    <lineage>
        <taxon>Bacteria</taxon>
        <taxon>Pseudomonadati</taxon>
        <taxon>Myxococcota</taxon>
        <taxon>Polyangia</taxon>
        <taxon>Polyangiales</taxon>
        <taxon>Polyangiaceae</taxon>
        <taxon>Polyangium</taxon>
    </lineage>
</organism>
<evidence type="ECO:0000313" key="2">
    <source>
        <dbReference type="EMBL" id="MDC3988392.1"/>
    </source>
</evidence>
<feature type="compositionally biased region" description="Basic and acidic residues" evidence="1">
    <location>
        <begin position="1"/>
        <end position="13"/>
    </location>
</feature>
<gene>
    <name evidence="2" type="ORF">KEG57_48445</name>
</gene>
<name>A0A9X3XDL6_9BACT</name>
<comment type="caution">
    <text evidence="2">The sequence shown here is derived from an EMBL/GenBank/DDBJ whole genome shotgun (WGS) entry which is preliminary data.</text>
</comment>
<reference evidence="2 3" key="1">
    <citation type="submission" date="2021-04" db="EMBL/GenBank/DDBJ databases">
        <title>Genome analysis of Polyangium sp.</title>
        <authorList>
            <person name="Li Y."/>
            <person name="Wang J."/>
        </authorList>
    </citation>
    <scope>NUCLEOTIDE SEQUENCE [LARGE SCALE GENOMIC DNA]</scope>
    <source>
        <strain evidence="2 3">SDU14</strain>
    </source>
</reference>
<dbReference type="AlphaFoldDB" id="A0A9X3XDL6"/>
<accession>A0A9X3XDL6</accession>
<dbReference type="RefSeq" id="WP_272459784.1">
    <property type="nucleotide sequence ID" value="NZ_JAGTJJ010000072.1"/>
</dbReference>
<feature type="compositionally biased region" description="Basic and acidic residues" evidence="1">
    <location>
        <begin position="23"/>
        <end position="50"/>
    </location>
</feature>
<protein>
    <submittedName>
        <fullName evidence="2">Uncharacterized protein</fullName>
    </submittedName>
</protein>
<feature type="region of interest" description="Disordered" evidence="1">
    <location>
        <begin position="1"/>
        <end position="57"/>
    </location>
</feature>
<evidence type="ECO:0000256" key="1">
    <source>
        <dbReference type="SAM" id="MobiDB-lite"/>
    </source>
</evidence>